<evidence type="ECO:0000256" key="7">
    <source>
        <dbReference type="SAM" id="Phobius"/>
    </source>
</evidence>
<protein>
    <submittedName>
        <fullName evidence="9">MFS transporter</fullName>
    </submittedName>
</protein>
<organism evidence="9 10">
    <name type="scientific">Paenibacillus terreus</name>
    <dbReference type="NCBI Taxonomy" id="1387834"/>
    <lineage>
        <taxon>Bacteria</taxon>
        <taxon>Bacillati</taxon>
        <taxon>Bacillota</taxon>
        <taxon>Bacilli</taxon>
        <taxon>Bacillales</taxon>
        <taxon>Paenibacillaceae</taxon>
        <taxon>Paenibacillus</taxon>
    </lineage>
</organism>
<evidence type="ECO:0000256" key="4">
    <source>
        <dbReference type="ARBA" id="ARBA00022692"/>
    </source>
</evidence>
<feature type="transmembrane region" description="Helical" evidence="7">
    <location>
        <begin position="323"/>
        <end position="348"/>
    </location>
</feature>
<dbReference type="RefSeq" id="WP_375527041.1">
    <property type="nucleotide sequence ID" value="NZ_JBHILM010000025.1"/>
</dbReference>
<keyword evidence="5 7" id="KW-1133">Transmembrane helix</keyword>
<evidence type="ECO:0000259" key="8">
    <source>
        <dbReference type="PROSITE" id="PS50850"/>
    </source>
</evidence>
<evidence type="ECO:0000256" key="5">
    <source>
        <dbReference type="ARBA" id="ARBA00022989"/>
    </source>
</evidence>
<keyword evidence="6 7" id="KW-0472">Membrane</keyword>
<feature type="domain" description="Major facilitator superfamily (MFS) profile" evidence="8">
    <location>
        <begin position="5"/>
        <end position="388"/>
    </location>
</feature>
<dbReference type="CDD" id="cd17324">
    <property type="entry name" value="MFS_NepI_like"/>
    <property type="match status" value="1"/>
</dbReference>
<evidence type="ECO:0000313" key="9">
    <source>
        <dbReference type="EMBL" id="MFB5683310.1"/>
    </source>
</evidence>
<dbReference type="EMBL" id="JBHILM010000025">
    <property type="protein sequence ID" value="MFB5683310.1"/>
    <property type="molecule type" value="Genomic_DNA"/>
</dbReference>
<feature type="transmembrane region" description="Helical" evidence="7">
    <location>
        <begin position="129"/>
        <end position="151"/>
    </location>
</feature>
<evidence type="ECO:0000256" key="3">
    <source>
        <dbReference type="ARBA" id="ARBA00022475"/>
    </source>
</evidence>
<comment type="subcellular location">
    <subcellularLocation>
        <location evidence="1">Cell membrane</location>
        <topology evidence="1">Multi-pass membrane protein</topology>
    </subcellularLocation>
</comment>
<dbReference type="InterPro" id="IPR011701">
    <property type="entry name" value="MFS"/>
</dbReference>
<dbReference type="InterPro" id="IPR036259">
    <property type="entry name" value="MFS_trans_sf"/>
</dbReference>
<feature type="transmembrane region" description="Helical" evidence="7">
    <location>
        <begin position="291"/>
        <end position="311"/>
    </location>
</feature>
<dbReference type="PANTHER" id="PTHR43124">
    <property type="entry name" value="PURINE EFFLUX PUMP PBUE"/>
    <property type="match status" value="1"/>
</dbReference>
<name>A0ABV5BCF0_9BACL</name>
<dbReference type="PROSITE" id="PS50850">
    <property type="entry name" value="MFS"/>
    <property type="match status" value="1"/>
</dbReference>
<evidence type="ECO:0000256" key="1">
    <source>
        <dbReference type="ARBA" id="ARBA00004651"/>
    </source>
</evidence>
<evidence type="ECO:0000256" key="6">
    <source>
        <dbReference type="ARBA" id="ARBA00023136"/>
    </source>
</evidence>
<gene>
    <name evidence="9" type="ORF">ACE3NQ_20530</name>
</gene>
<feature type="transmembrane region" description="Helical" evidence="7">
    <location>
        <begin position="360"/>
        <end position="380"/>
    </location>
</feature>
<comment type="caution">
    <text evidence="9">The sequence shown here is derived from an EMBL/GenBank/DDBJ whole genome shotgun (WGS) entry which is preliminary data.</text>
</comment>
<evidence type="ECO:0000256" key="2">
    <source>
        <dbReference type="ARBA" id="ARBA00022448"/>
    </source>
</evidence>
<feature type="transmembrane region" description="Helical" evidence="7">
    <location>
        <begin position="263"/>
        <end position="285"/>
    </location>
</feature>
<keyword evidence="3" id="KW-1003">Cell membrane</keyword>
<feature type="transmembrane region" description="Helical" evidence="7">
    <location>
        <begin position="38"/>
        <end position="59"/>
    </location>
</feature>
<keyword evidence="4 7" id="KW-0812">Transmembrane</keyword>
<keyword evidence="10" id="KW-1185">Reference proteome</keyword>
<sequence length="388" mass="40478">MYRSAIYLLALAVFLTATSELVISGILAIIANDMGISLAAAGQLITFYSLAFAIGTPVVISLTSRIDRKKLLFSAMVAFTAGCALSALSASAAMLIVSRIILGASSGVFLVTAFGIAAKLVPAEKLGSAIGTIILGFSTAMILGVPAGITITEWLNWKSIFVLLGLLGIVIGMILFRLLPEMEGDEPAPFFQQFKWLGSSVVIIGLLITLFREGGNSVMMTYLTPYLQELYHLHTSELGLVMLGLGVIGAVGSRLGGYVVDRWGTAVVIGYALLTHAAAFMLLPLTGTVPGFGFILIACAVLAMFAAGPAMQSYFIQKAPHSANFILSINTSVIHLGLAAGAGIGGIAVNQAATLAYHPWISGILLLLGLSAWAIGAVAGRKRAETVQ</sequence>
<proteinExistence type="predicted"/>
<dbReference type="Pfam" id="PF07690">
    <property type="entry name" value="MFS_1"/>
    <property type="match status" value="1"/>
</dbReference>
<dbReference type="InterPro" id="IPR050189">
    <property type="entry name" value="MFS_Efflux_Transporters"/>
</dbReference>
<feature type="transmembrane region" description="Helical" evidence="7">
    <location>
        <begin position="96"/>
        <end position="117"/>
    </location>
</feature>
<accession>A0ABV5BCF0</accession>
<dbReference type="Gene3D" id="1.20.1250.20">
    <property type="entry name" value="MFS general substrate transporter like domains"/>
    <property type="match status" value="2"/>
</dbReference>
<dbReference type="SUPFAM" id="SSF103473">
    <property type="entry name" value="MFS general substrate transporter"/>
    <property type="match status" value="1"/>
</dbReference>
<feature type="transmembrane region" description="Helical" evidence="7">
    <location>
        <begin position="71"/>
        <end position="90"/>
    </location>
</feature>
<keyword evidence="2" id="KW-0813">Transport</keyword>
<dbReference type="InterPro" id="IPR020846">
    <property type="entry name" value="MFS_dom"/>
</dbReference>
<evidence type="ECO:0000313" key="10">
    <source>
        <dbReference type="Proteomes" id="UP001580407"/>
    </source>
</evidence>
<feature type="transmembrane region" description="Helical" evidence="7">
    <location>
        <begin position="231"/>
        <end position="251"/>
    </location>
</feature>
<reference evidence="9 10" key="1">
    <citation type="submission" date="2024-09" db="EMBL/GenBank/DDBJ databases">
        <authorList>
            <person name="Ruan L."/>
        </authorList>
    </citation>
    <scope>NUCLEOTIDE SEQUENCE [LARGE SCALE GENOMIC DNA]</scope>
    <source>
        <strain evidence="9 10">D33</strain>
    </source>
</reference>
<dbReference type="PANTHER" id="PTHR43124:SF10">
    <property type="entry name" value="PURINE EFFLUX PUMP PBUE"/>
    <property type="match status" value="1"/>
</dbReference>
<dbReference type="Proteomes" id="UP001580407">
    <property type="component" value="Unassembled WGS sequence"/>
</dbReference>
<feature type="transmembrane region" description="Helical" evidence="7">
    <location>
        <begin position="157"/>
        <end position="178"/>
    </location>
</feature>